<sequence length="116" mass="13299">MGSNVVAEIKVKLLKQPRGVKGATIDMHQLHEDLETIVTDESFNIQRDSFVAVQECRWYSIEEDMRKLSAMYPGVLFTVKSDVPDYGEEPTVEYFYEGKTHKAVITYSSFDESLLQ</sequence>
<dbReference type="OrthoDB" id="22427at10239"/>
<reference evidence="1 2" key="1">
    <citation type="journal article" date="2014" name="Virology">
        <title>Supersize me: Cronobacter sakazakii phage GAP32.</title>
        <authorList>
            <person name="Abbasifar R."/>
            <person name="Griffiths M.W."/>
            <person name="Sabour P.M."/>
            <person name="Ackermann H.-W."/>
            <person name="Vandersteegen K."/>
            <person name="Lavigne R."/>
            <person name="Noben J.-P."/>
            <person name="Villa A.A."/>
            <person name="Abbasifar A."/>
            <person name="Nash J.H.E."/>
            <person name="Kropinski A.M."/>
        </authorList>
    </citation>
    <scope>NUCLEOTIDE SEQUENCE [LARGE SCALE GENOMIC DNA]</scope>
    <source>
        <strain evidence="1">GAP-32</strain>
    </source>
</reference>
<dbReference type="Proteomes" id="UP000000457">
    <property type="component" value="Segment"/>
</dbReference>
<evidence type="ECO:0000313" key="1">
    <source>
        <dbReference type="EMBL" id="AFC21855.1"/>
    </source>
</evidence>
<dbReference type="KEGG" id="vg:13994145"/>
<dbReference type="RefSeq" id="YP_006987510.1">
    <property type="nucleotide sequence ID" value="NC_019401.1"/>
</dbReference>
<protein>
    <submittedName>
        <fullName evidence="1">Uncharacterized protein</fullName>
    </submittedName>
</protein>
<dbReference type="GeneID" id="13994145"/>
<organism evidence="1 2">
    <name type="scientific">Cronobacter phage vB_CsaM_GAP32</name>
    <dbReference type="NCBI Taxonomy" id="1141136"/>
    <lineage>
        <taxon>Viruses</taxon>
        <taxon>Duplodnaviria</taxon>
        <taxon>Heunggongvirae</taxon>
        <taxon>Uroviricota</taxon>
        <taxon>Caudoviricetes</taxon>
        <taxon>Mimasvirus</taxon>
        <taxon>Mimasvirus GAP32</taxon>
    </lineage>
</organism>
<accession>K4F9P2</accession>
<dbReference type="EMBL" id="JN882285">
    <property type="protein sequence ID" value="AFC21855.1"/>
    <property type="molecule type" value="Genomic_DNA"/>
</dbReference>
<evidence type="ECO:0000313" key="2">
    <source>
        <dbReference type="Proteomes" id="UP000000457"/>
    </source>
</evidence>
<keyword evidence="2" id="KW-1185">Reference proteome</keyword>
<name>K4F9P2_9CAUD</name>
<gene>
    <name evidence="1" type="ORF">GAP32_402</name>
</gene>
<proteinExistence type="predicted"/>